<evidence type="ECO:0000256" key="3">
    <source>
        <dbReference type="ARBA" id="ARBA00022598"/>
    </source>
</evidence>
<dbReference type="Pfam" id="PF11734">
    <property type="entry name" value="TilS_C"/>
    <property type="match status" value="1"/>
</dbReference>
<dbReference type="InterPro" id="IPR012795">
    <property type="entry name" value="tRNA_Ile_lys_synt_N"/>
</dbReference>
<keyword evidence="5 8" id="KW-0547">Nucleotide-binding</keyword>
<name>A0ABW3QAI5_9BACT</name>
<dbReference type="SUPFAM" id="SSF52402">
    <property type="entry name" value="Adenine nucleotide alpha hydrolases-like"/>
    <property type="match status" value="1"/>
</dbReference>
<dbReference type="RefSeq" id="WP_265991135.1">
    <property type="nucleotide sequence ID" value="NZ_CP110973.1"/>
</dbReference>
<keyword evidence="2 8" id="KW-0963">Cytoplasm</keyword>
<evidence type="ECO:0000313" key="10">
    <source>
        <dbReference type="EMBL" id="MFD1143224.1"/>
    </source>
</evidence>
<keyword evidence="11" id="KW-1185">Reference proteome</keyword>
<dbReference type="InterPro" id="IPR012796">
    <property type="entry name" value="Lysidine-tRNA-synth_C"/>
</dbReference>
<reference evidence="11" key="1">
    <citation type="journal article" date="2019" name="Int. J. Syst. Evol. Microbiol.">
        <title>The Global Catalogue of Microorganisms (GCM) 10K type strain sequencing project: providing services to taxonomists for standard genome sequencing and annotation.</title>
        <authorList>
            <consortium name="The Broad Institute Genomics Platform"/>
            <consortium name="The Broad Institute Genome Sequencing Center for Infectious Disease"/>
            <person name="Wu L."/>
            <person name="Ma J."/>
        </authorList>
    </citation>
    <scope>NUCLEOTIDE SEQUENCE [LARGE SCALE GENOMIC DNA]</scope>
    <source>
        <strain evidence="11">CCUG 55608</strain>
    </source>
</reference>
<sequence>MALLQNGALERRFLSFINTQQLFDQTDCILLTISGGLDSVVMAELFRSAGLRYGMAHVNFQLRATESDGDEIFVQKLAEQHGVRFHTIRLAAKQEAEARGISTQMAARQLRYAWFEQVADEFGYAGIATAHHQDDVLETILLNLVRGTGLTGLKGVPVRQGRIIRPLWFADRAQIETYAQDRGISWREDSSNSSDKYHRNRLRHQVVPVLKQINPNLLETLQTTVARLRSADGLVDALVRRSWHLLAEFRPEGIFLSIGQLLLLDEWEYQLSEWLKPYGFQYAQLEDILRAVRLDGFGQQFYSTTHQLIRDRDFLIIQIKQTASAQALVLEAMPADSLSISEQYELYFEFIPYSDGFQIPADANIACLDATRIQWPLTIRVWQNGDRFRPLGVKGNQTVGNFLTNRKATVAERQAAQVLVSDDRIAWLIGYRPDDHFRITDQTQTILKIERRLRGQPPAENR</sequence>
<evidence type="ECO:0000256" key="5">
    <source>
        <dbReference type="ARBA" id="ARBA00022741"/>
    </source>
</evidence>
<comment type="domain">
    <text evidence="8">The N-terminal region contains the highly conserved SGGXDS motif, predicted to be a P-loop motif involved in ATP binding.</text>
</comment>
<evidence type="ECO:0000313" key="11">
    <source>
        <dbReference type="Proteomes" id="UP001597116"/>
    </source>
</evidence>
<dbReference type="HAMAP" id="MF_01161">
    <property type="entry name" value="tRNA_Ile_lys_synt"/>
    <property type="match status" value="1"/>
</dbReference>
<keyword evidence="4 8" id="KW-0819">tRNA processing</keyword>
<dbReference type="Pfam" id="PF01171">
    <property type="entry name" value="ATP_bind_3"/>
    <property type="match status" value="1"/>
</dbReference>
<evidence type="ECO:0000256" key="2">
    <source>
        <dbReference type="ARBA" id="ARBA00022490"/>
    </source>
</evidence>
<dbReference type="NCBIfam" id="TIGR02432">
    <property type="entry name" value="lysidine_TilS_N"/>
    <property type="match status" value="1"/>
</dbReference>
<evidence type="ECO:0000256" key="6">
    <source>
        <dbReference type="ARBA" id="ARBA00022840"/>
    </source>
</evidence>
<gene>
    <name evidence="8 10" type="primary">tilS</name>
    <name evidence="10" type="ORF">ACFQ4C_19005</name>
</gene>
<comment type="function">
    <text evidence="8">Ligates lysine onto the cytidine present at position 34 of the AUA codon-specific tRNA(Ile) that contains the anticodon CAU, in an ATP-dependent manner. Cytidine is converted to lysidine, thus changing the amino acid specificity of the tRNA from methionine to isoleucine.</text>
</comment>
<evidence type="ECO:0000259" key="9">
    <source>
        <dbReference type="SMART" id="SM00977"/>
    </source>
</evidence>
<evidence type="ECO:0000256" key="4">
    <source>
        <dbReference type="ARBA" id="ARBA00022694"/>
    </source>
</evidence>
<comment type="subcellular location">
    <subcellularLocation>
        <location evidence="1 8">Cytoplasm</location>
    </subcellularLocation>
</comment>
<evidence type="ECO:0000256" key="1">
    <source>
        <dbReference type="ARBA" id="ARBA00004496"/>
    </source>
</evidence>
<dbReference type="Proteomes" id="UP001597116">
    <property type="component" value="Unassembled WGS sequence"/>
</dbReference>
<protein>
    <recommendedName>
        <fullName evidence="8">tRNA(Ile)-lysidine synthase</fullName>
        <ecNumber evidence="8">6.3.4.19</ecNumber>
    </recommendedName>
    <alternativeName>
        <fullName evidence="8">tRNA(Ile)-2-lysyl-cytidine synthase</fullName>
    </alternativeName>
    <alternativeName>
        <fullName evidence="8">tRNA(Ile)-lysidine synthetase</fullName>
    </alternativeName>
</protein>
<dbReference type="SUPFAM" id="SSF56037">
    <property type="entry name" value="PheT/TilS domain"/>
    <property type="match status" value="1"/>
</dbReference>
<dbReference type="InterPro" id="IPR012094">
    <property type="entry name" value="tRNA_Ile_lys_synt"/>
</dbReference>
<dbReference type="CDD" id="cd01992">
    <property type="entry name" value="TilS_N"/>
    <property type="match status" value="1"/>
</dbReference>
<proteinExistence type="inferred from homology"/>
<dbReference type="InterPro" id="IPR014729">
    <property type="entry name" value="Rossmann-like_a/b/a_fold"/>
</dbReference>
<dbReference type="InterPro" id="IPR011063">
    <property type="entry name" value="TilS/TtcA_N"/>
</dbReference>
<comment type="similarity">
    <text evidence="8">Belongs to the tRNA(Ile)-lysidine synthase family.</text>
</comment>
<dbReference type="SMART" id="SM00977">
    <property type="entry name" value="TilS_C"/>
    <property type="match status" value="1"/>
</dbReference>
<comment type="catalytic activity">
    <reaction evidence="7 8">
        <text>cytidine(34) in tRNA(Ile2) + L-lysine + ATP = lysidine(34) in tRNA(Ile2) + AMP + diphosphate + H(+)</text>
        <dbReference type="Rhea" id="RHEA:43744"/>
        <dbReference type="Rhea" id="RHEA-COMP:10625"/>
        <dbReference type="Rhea" id="RHEA-COMP:10670"/>
        <dbReference type="ChEBI" id="CHEBI:15378"/>
        <dbReference type="ChEBI" id="CHEBI:30616"/>
        <dbReference type="ChEBI" id="CHEBI:32551"/>
        <dbReference type="ChEBI" id="CHEBI:33019"/>
        <dbReference type="ChEBI" id="CHEBI:82748"/>
        <dbReference type="ChEBI" id="CHEBI:83665"/>
        <dbReference type="ChEBI" id="CHEBI:456215"/>
        <dbReference type="EC" id="6.3.4.19"/>
    </reaction>
</comment>
<feature type="binding site" evidence="8">
    <location>
        <begin position="34"/>
        <end position="39"/>
    </location>
    <ligand>
        <name>ATP</name>
        <dbReference type="ChEBI" id="CHEBI:30616"/>
    </ligand>
</feature>
<keyword evidence="6 8" id="KW-0067">ATP-binding</keyword>
<evidence type="ECO:0000256" key="8">
    <source>
        <dbReference type="HAMAP-Rule" id="MF_01161"/>
    </source>
</evidence>
<dbReference type="Gene3D" id="3.40.50.620">
    <property type="entry name" value="HUPs"/>
    <property type="match status" value="1"/>
</dbReference>
<comment type="caution">
    <text evidence="10">The sequence shown here is derived from an EMBL/GenBank/DDBJ whole genome shotgun (WGS) entry which is preliminary data.</text>
</comment>
<dbReference type="PANTHER" id="PTHR43033">
    <property type="entry name" value="TRNA(ILE)-LYSIDINE SYNTHASE-RELATED"/>
    <property type="match status" value="1"/>
</dbReference>
<dbReference type="PANTHER" id="PTHR43033:SF1">
    <property type="entry name" value="TRNA(ILE)-LYSIDINE SYNTHASE-RELATED"/>
    <property type="match status" value="1"/>
</dbReference>
<keyword evidence="3 8" id="KW-0436">Ligase</keyword>
<organism evidence="10 11">
    <name type="scientific">Larkinella insperata</name>
    <dbReference type="NCBI Taxonomy" id="332158"/>
    <lineage>
        <taxon>Bacteria</taxon>
        <taxon>Pseudomonadati</taxon>
        <taxon>Bacteroidota</taxon>
        <taxon>Cytophagia</taxon>
        <taxon>Cytophagales</taxon>
        <taxon>Spirosomataceae</taxon>
        <taxon>Larkinella</taxon>
    </lineage>
</organism>
<evidence type="ECO:0000256" key="7">
    <source>
        <dbReference type="ARBA" id="ARBA00048539"/>
    </source>
</evidence>
<dbReference type="EMBL" id="JBHTLP010000011">
    <property type="protein sequence ID" value="MFD1143224.1"/>
    <property type="molecule type" value="Genomic_DNA"/>
</dbReference>
<feature type="domain" description="Lysidine-tRNA(Ile) synthetase C-terminal" evidence="9">
    <location>
        <begin position="377"/>
        <end position="449"/>
    </location>
</feature>
<dbReference type="NCBIfam" id="TIGR02433">
    <property type="entry name" value="lysidine_TilS_C"/>
    <property type="match status" value="1"/>
</dbReference>
<accession>A0ABW3QAI5</accession>
<dbReference type="EC" id="6.3.4.19" evidence="8"/>
<dbReference type="GO" id="GO:0032267">
    <property type="term" value="F:tRNA(Ile)-lysidine synthase activity"/>
    <property type="evidence" value="ECO:0007669"/>
    <property type="project" value="UniProtKB-EC"/>
</dbReference>